<dbReference type="PROSITE" id="PS00533">
    <property type="entry name" value="PORPHOBILINOGEN_DEAM"/>
    <property type="match status" value="1"/>
</dbReference>
<dbReference type="EMBL" id="OU963868">
    <property type="protein sequence ID" value="CAH0393404.1"/>
    <property type="molecule type" value="Genomic_DNA"/>
</dbReference>
<dbReference type="InterPro" id="IPR022419">
    <property type="entry name" value="Porphobilin_deaminase_cofac_BS"/>
</dbReference>
<evidence type="ECO:0000256" key="2">
    <source>
        <dbReference type="ARBA" id="ARBA00002869"/>
    </source>
</evidence>
<dbReference type="Gene3D" id="3.30.160.40">
    <property type="entry name" value="Porphobilinogen deaminase, C-terminal domain"/>
    <property type="match status" value="1"/>
</dbReference>
<dbReference type="PRINTS" id="PR00151">
    <property type="entry name" value="PORPHBDMNASE"/>
</dbReference>
<comment type="cofactor">
    <cofactor evidence="1">
        <name>dipyrromethane</name>
        <dbReference type="ChEBI" id="CHEBI:60342"/>
    </cofactor>
</comment>
<dbReference type="Pfam" id="PF03900">
    <property type="entry name" value="Porphobil_deamC"/>
    <property type="match status" value="1"/>
</dbReference>
<dbReference type="FunFam" id="3.40.190.10:FF:000005">
    <property type="entry name" value="Porphobilinogen deaminase"/>
    <property type="match status" value="1"/>
</dbReference>
<dbReference type="InterPro" id="IPR036803">
    <property type="entry name" value="Porphobilinogen_deaminase_C_sf"/>
</dbReference>
<dbReference type="GO" id="GO:0005737">
    <property type="term" value="C:cytoplasm"/>
    <property type="evidence" value="ECO:0007669"/>
    <property type="project" value="TreeGrafter"/>
</dbReference>
<dbReference type="CDD" id="cd13645">
    <property type="entry name" value="PBP2_HuPBGD_like"/>
    <property type="match status" value="1"/>
</dbReference>
<dbReference type="KEGG" id="btab:109042840"/>
<evidence type="ECO:0000256" key="3">
    <source>
        <dbReference type="ARBA" id="ARBA00004735"/>
    </source>
</evidence>
<dbReference type="EC" id="2.5.1.61" evidence="5"/>
<dbReference type="PANTHER" id="PTHR11557:SF0">
    <property type="entry name" value="PORPHOBILINOGEN DEAMINASE"/>
    <property type="match status" value="1"/>
</dbReference>
<evidence type="ECO:0000256" key="5">
    <source>
        <dbReference type="ARBA" id="ARBA00012655"/>
    </source>
</evidence>
<keyword evidence="7" id="KW-0627">Porphyrin biosynthesis</keyword>
<comment type="similarity">
    <text evidence="4">Belongs to the HMBS family.</text>
</comment>
<evidence type="ECO:0000256" key="6">
    <source>
        <dbReference type="ARBA" id="ARBA00022679"/>
    </source>
</evidence>
<accession>A0A9P0F7W3</accession>
<dbReference type="Pfam" id="PF01379">
    <property type="entry name" value="Porphobil_deam"/>
    <property type="match status" value="1"/>
</dbReference>
<gene>
    <name evidence="11" type="ORF">BEMITA_LOCUS11811</name>
</gene>
<evidence type="ECO:0000313" key="12">
    <source>
        <dbReference type="Proteomes" id="UP001152759"/>
    </source>
</evidence>
<dbReference type="InterPro" id="IPR022417">
    <property type="entry name" value="Porphobilin_deaminase_N"/>
</dbReference>
<evidence type="ECO:0000259" key="10">
    <source>
        <dbReference type="Pfam" id="PF03900"/>
    </source>
</evidence>
<name>A0A9P0F7W3_BEMTA</name>
<sequence length="394" mass="43602">MSESEVIKVGSRKSKLAMIQTNFVINRLKELHPHLNFEIESMDTIGDKELHKSLPKIGEKSLFTAELEIALKEKRVDFAVHSLKDLPTTLPEGLVLGAVCRREDARDVVLLNGKYEGKKLKELPERSVIGTSSLRRTAQLRRNYPQFTVENIRGNLETRFRKLTSEENSYAAIILASAGVKRMGWLDRIGQVLDGEEMLFAVGQGALGVECRENDPKTLSLLESLHDFETVCCVIAERSFLRKLEGGCSAPVGVYSKFINNTIQFVGAVWSLNGKKELKLEEKLNLNEACPDSDETEEPKSKLMHLEKKNFVGIAAGSFSLSKLAAVENFGEEVANTLIKRGASEIMSEAKDEIKRSIAVGNSGEKVVNNLIKHGASINVITAKDETKLSTTSL</sequence>
<dbReference type="Proteomes" id="UP001152759">
    <property type="component" value="Chromosome 7"/>
</dbReference>
<feature type="domain" description="Porphobilinogen deaminase C-terminal" evidence="10">
    <location>
        <begin position="232"/>
        <end position="284"/>
    </location>
</feature>
<dbReference type="GO" id="GO:0004418">
    <property type="term" value="F:hydroxymethylbilane synthase activity"/>
    <property type="evidence" value="ECO:0007669"/>
    <property type="project" value="UniProtKB-EC"/>
</dbReference>
<feature type="domain" description="Porphobilinogen deaminase N-terminal" evidence="9">
    <location>
        <begin position="7"/>
        <end position="218"/>
    </location>
</feature>
<dbReference type="SUPFAM" id="SSF53850">
    <property type="entry name" value="Periplasmic binding protein-like II"/>
    <property type="match status" value="1"/>
</dbReference>
<dbReference type="FunFam" id="3.40.190.10:FF:000004">
    <property type="entry name" value="Porphobilinogen deaminase"/>
    <property type="match status" value="1"/>
</dbReference>
<dbReference type="InterPro" id="IPR022418">
    <property type="entry name" value="Porphobilinogen_deaminase_C"/>
</dbReference>
<evidence type="ECO:0000256" key="1">
    <source>
        <dbReference type="ARBA" id="ARBA00001916"/>
    </source>
</evidence>
<evidence type="ECO:0000313" key="11">
    <source>
        <dbReference type="EMBL" id="CAH0393404.1"/>
    </source>
</evidence>
<proteinExistence type="inferred from homology"/>
<evidence type="ECO:0000259" key="9">
    <source>
        <dbReference type="Pfam" id="PF01379"/>
    </source>
</evidence>
<reference evidence="11" key="1">
    <citation type="submission" date="2021-12" db="EMBL/GenBank/DDBJ databases">
        <authorList>
            <person name="King R."/>
        </authorList>
    </citation>
    <scope>NUCLEOTIDE SEQUENCE</scope>
</reference>
<organism evidence="11 12">
    <name type="scientific">Bemisia tabaci</name>
    <name type="common">Sweetpotato whitefly</name>
    <name type="synonym">Aleurodes tabaci</name>
    <dbReference type="NCBI Taxonomy" id="7038"/>
    <lineage>
        <taxon>Eukaryota</taxon>
        <taxon>Metazoa</taxon>
        <taxon>Ecdysozoa</taxon>
        <taxon>Arthropoda</taxon>
        <taxon>Hexapoda</taxon>
        <taxon>Insecta</taxon>
        <taxon>Pterygota</taxon>
        <taxon>Neoptera</taxon>
        <taxon>Paraneoptera</taxon>
        <taxon>Hemiptera</taxon>
        <taxon>Sternorrhyncha</taxon>
        <taxon>Aleyrodoidea</taxon>
        <taxon>Aleyrodidae</taxon>
        <taxon>Aleyrodinae</taxon>
        <taxon>Bemisia</taxon>
    </lineage>
</organism>
<dbReference type="PANTHER" id="PTHR11557">
    <property type="entry name" value="PORPHOBILINOGEN DEAMINASE"/>
    <property type="match status" value="1"/>
</dbReference>
<dbReference type="InterPro" id="IPR000860">
    <property type="entry name" value="HemC"/>
</dbReference>
<evidence type="ECO:0000256" key="4">
    <source>
        <dbReference type="ARBA" id="ARBA00005638"/>
    </source>
</evidence>
<dbReference type="AlphaFoldDB" id="A0A9P0F7W3"/>
<comment type="pathway">
    <text evidence="3">Porphyrin-containing compound metabolism; protoporphyrin-IX biosynthesis; coproporphyrinogen-III from 5-aminolevulinate: step 2/4.</text>
</comment>
<evidence type="ECO:0000256" key="7">
    <source>
        <dbReference type="ARBA" id="ARBA00023244"/>
    </source>
</evidence>
<protein>
    <recommendedName>
        <fullName evidence="5">hydroxymethylbilane synthase</fullName>
        <ecNumber evidence="5">2.5.1.61</ecNumber>
    </recommendedName>
    <alternativeName>
        <fullName evidence="8">Hydroxymethylbilane synthase</fullName>
    </alternativeName>
</protein>
<dbReference type="NCBIfam" id="TIGR00212">
    <property type="entry name" value="hemC"/>
    <property type="match status" value="1"/>
</dbReference>
<dbReference type="GO" id="GO:0006783">
    <property type="term" value="P:heme biosynthetic process"/>
    <property type="evidence" value="ECO:0007669"/>
    <property type="project" value="TreeGrafter"/>
</dbReference>
<keyword evidence="12" id="KW-1185">Reference proteome</keyword>
<dbReference type="SUPFAM" id="SSF54782">
    <property type="entry name" value="Porphobilinogen deaminase (hydroxymethylbilane synthase), C-terminal domain"/>
    <property type="match status" value="1"/>
</dbReference>
<comment type="function">
    <text evidence="2">Tetrapolymerization of the monopyrrole PBG into the hydroxymethylbilane pre-uroporphyrinogen in several discrete steps.</text>
</comment>
<dbReference type="HAMAP" id="MF_00260">
    <property type="entry name" value="Porphobil_deam"/>
    <property type="match status" value="1"/>
</dbReference>
<evidence type="ECO:0000256" key="8">
    <source>
        <dbReference type="ARBA" id="ARBA00033064"/>
    </source>
</evidence>
<keyword evidence="6" id="KW-0808">Transferase</keyword>
<dbReference type="Gene3D" id="3.40.190.10">
    <property type="entry name" value="Periplasmic binding protein-like II"/>
    <property type="match status" value="2"/>
</dbReference>